<feature type="chain" id="PRO_5045340084" description="DUF3108 domain-containing protein" evidence="1">
    <location>
        <begin position="19"/>
        <end position="280"/>
    </location>
</feature>
<reference evidence="3" key="1">
    <citation type="journal article" date="2019" name="Int. J. Syst. Evol. Microbiol.">
        <title>The Global Catalogue of Microorganisms (GCM) 10K type strain sequencing project: providing services to taxonomists for standard genome sequencing and annotation.</title>
        <authorList>
            <consortium name="The Broad Institute Genomics Platform"/>
            <consortium name="The Broad Institute Genome Sequencing Center for Infectious Disease"/>
            <person name="Wu L."/>
            <person name="Ma J."/>
        </authorList>
    </citation>
    <scope>NUCLEOTIDE SEQUENCE [LARGE SCALE GENOMIC DNA]</scope>
    <source>
        <strain evidence="3">CCUG 57942</strain>
    </source>
</reference>
<organism evidence="2 3">
    <name type="scientific">Rubritalea tangerina</name>
    <dbReference type="NCBI Taxonomy" id="430798"/>
    <lineage>
        <taxon>Bacteria</taxon>
        <taxon>Pseudomonadati</taxon>
        <taxon>Verrucomicrobiota</taxon>
        <taxon>Verrucomicrobiia</taxon>
        <taxon>Verrucomicrobiales</taxon>
        <taxon>Rubritaleaceae</taxon>
        <taxon>Rubritalea</taxon>
    </lineage>
</organism>
<keyword evidence="3" id="KW-1185">Reference proteome</keyword>
<evidence type="ECO:0000256" key="1">
    <source>
        <dbReference type="SAM" id="SignalP"/>
    </source>
</evidence>
<gene>
    <name evidence="2" type="ORF">ACFSW8_14550</name>
</gene>
<dbReference type="EMBL" id="JBHUJB010000072">
    <property type="protein sequence ID" value="MFD2160122.1"/>
    <property type="molecule type" value="Genomic_DNA"/>
</dbReference>
<dbReference type="RefSeq" id="WP_377088106.1">
    <property type="nucleotide sequence ID" value="NZ_JBHSJL010000014.1"/>
</dbReference>
<name>A0ABW4ZEU6_9BACT</name>
<sequence>MQWKVLSSLICLSGSLYAGSALRDTPVRLKHFVPQLGETVAVHIHSFTGPGEMTTSQDGQVKKGEIEITWQQELERTEVLDNGVKKLRYKVLKDTVVREVTMGGEKDTRTTTSPLVGKTVEGMQDASGTWRLFLDSAADAEQAVLMDELESYEKRRWFIEQPVRIGTTWDFSPSFIKHIMERDLKGAKVIAKMKLKDVKMLNQVPVAVVSFSIKSAGVRHDADASISLDGEVWIDMKRMFDYKITMQGEMTTASSHGGTTTVVKTPVKYLVTKELKSGSR</sequence>
<dbReference type="Proteomes" id="UP001597389">
    <property type="component" value="Unassembled WGS sequence"/>
</dbReference>
<evidence type="ECO:0000313" key="2">
    <source>
        <dbReference type="EMBL" id="MFD2160122.1"/>
    </source>
</evidence>
<evidence type="ECO:0008006" key="4">
    <source>
        <dbReference type="Google" id="ProtNLM"/>
    </source>
</evidence>
<protein>
    <recommendedName>
        <fullName evidence="4">DUF3108 domain-containing protein</fullName>
    </recommendedName>
</protein>
<proteinExistence type="predicted"/>
<accession>A0ABW4ZEU6</accession>
<comment type="caution">
    <text evidence="2">The sequence shown here is derived from an EMBL/GenBank/DDBJ whole genome shotgun (WGS) entry which is preliminary data.</text>
</comment>
<keyword evidence="1" id="KW-0732">Signal</keyword>
<evidence type="ECO:0000313" key="3">
    <source>
        <dbReference type="Proteomes" id="UP001597389"/>
    </source>
</evidence>
<feature type="signal peptide" evidence="1">
    <location>
        <begin position="1"/>
        <end position="18"/>
    </location>
</feature>